<dbReference type="RefSeq" id="WP_166052959.1">
    <property type="nucleotide sequence ID" value="NZ_JAAMPJ010000012.1"/>
</dbReference>
<evidence type="ECO:0000313" key="3">
    <source>
        <dbReference type="Proteomes" id="UP000481360"/>
    </source>
</evidence>
<dbReference type="AlphaFoldDB" id="A0A7C9VYR4"/>
<keyword evidence="1" id="KW-1133">Transmembrane helix</keyword>
<evidence type="ECO:0000313" key="2">
    <source>
        <dbReference type="EMBL" id="NGY64136.1"/>
    </source>
</evidence>
<keyword evidence="3" id="KW-1185">Reference proteome</keyword>
<evidence type="ECO:0000256" key="1">
    <source>
        <dbReference type="SAM" id="Phobius"/>
    </source>
</evidence>
<feature type="transmembrane region" description="Helical" evidence="1">
    <location>
        <begin position="162"/>
        <end position="180"/>
    </location>
</feature>
<accession>A0A7C9VYR4</accession>
<name>A0A7C9VYR4_9PSEU</name>
<proteinExistence type="predicted"/>
<feature type="transmembrane region" description="Helical" evidence="1">
    <location>
        <begin position="41"/>
        <end position="59"/>
    </location>
</feature>
<sequence length="189" mass="19298">MTDDKIFLPRFGAVCGILLALSIGVPGAVEAFTGETAATSLAIGLGTAFGAPAVVAFHGHQAHASGRFGAYAFAVNMIGLGLFTGVAFALNLVIFFQEPGQLAVLTEVVLKGASLVFVLGTVAFGASMVRAKVFPAIPAWGYGISFALLAVFAALPDTPWSALLHVACAVVLGWLSAAVWPPRPVTALA</sequence>
<keyword evidence="1" id="KW-0472">Membrane</keyword>
<comment type="caution">
    <text evidence="2">The sequence shown here is derived from an EMBL/GenBank/DDBJ whole genome shotgun (WGS) entry which is preliminary data.</text>
</comment>
<feature type="transmembrane region" description="Helical" evidence="1">
    <location>
        <begin position="108"/>
        <end position="127"/>
    </location>
</feature>
<organism evidence="2 3">
    <name type="scientific">Lentzea alba</name>
    <dbReference type="NCBI Taxonomy" id="2714351"/>
    <lineage>
        <taxon>Bacteria</taxon>
        <taxon>Bacillati</taxon>
        <taxon>Actinomycetota</taxon>
        <taxon>Actinomycetes</taxon>
        <taxon>Pseudonocardiales</taxon>
        <taxon>Pseudonocardiaceae</taxon>
        <taxon>Lentzea</taxon>
    </lineage>
</organism>
<gene>
    <name evidence="2" type="ORF">G7043_35010</name>
</gene>
<feature type="transmembrane region" description="Helical" evidence="1">
    <location>
        <begin position="139"/>
        <end position="156"/>
    </location>
</feature>
<protein>
    <submittedName>
        <fullName evidence="2">Uncharacterized protein</fullName>
    </submittedName>
</protein>
<keyword evidence="1" id="KW-0812">Transmembrane</keyword>
<dbReference type="EMBL" id="JAAMPJ010000012">
    <property type="protein sequence ID" value="NGY64136.1"/>
    <property type="molecule type" value="Genomic_DNA"/>
</dbReference>
<reference evidence="2 3" key="1">
    <citation type="submission" date="2020-03" db="EMBL/GenBank/DDBJ databases">
        <title>Isolation and identification of active actinomycetes.</title>
        <authorList>
            <person name="Sun X."/>
        </authorList>
    </citation>
    <scope>NUCLEOTIDE SEQUENCE [LARGE SCALE GENOMIC DNA]</scope>
    <source>
        <strain evidence="2 3">NEAU-D13</strain>
    </source>
</reference>
<feature type="transmembrane region" description="Helical" evidence="1">
    <location>
        <begin position="71"/>
        <end position="96"/>
    </location>
</feature>
<dbReference type="Proteomes" id="UP000481360">
    <property type="component" value="Unassembled WGS sequence"/>
</dbReference>